<reference evidence="1" key="1">
    <citation type="submission" date="2021-01" db="EMBL/GenBank/DDBJ databases">
        <authorList>
            <person name="Corre E."/>
            <person name="Pelletier E."/>
            <person name="Niang G."/>
            <person name="Scheremetjew M."/>
            <person name="Finn R."/>
            <person name="Kale V."/>
            <person name="Holt S."/>
            <person name="Cochrane G."/>
            <person name="Meng A."/>
            <person name="Brown T."/>
            <person name="Cohen L."/>
        </authorList>
    </citation>
    <scope>NUCLEOTIDE SEQUENCE</scope>
    <source>
        <strain evidence="1">CCMP 2712</strain>
    </source>
</reference>
<dbReference type="EMBL" id="HBKN01003104">
    <property type="protein sequence ID" value="CAE2193324.1"/>
    <property type="molecule type" value="Transcribed_RNA"/>
</dbReference>
<sequence>MQIPAGNGLFGVVTKNETLKRGSISRVGCEAVLQDKWVTDDGRYILETKGAGVASYALELICTTGRRPFRIVEIVQVTILSIPWLAERTTSVESIPHRYRSDPSRSRSHGGLGWLISSCAAGSFFQQTWTRRSARWSCRAGDLSTTWCGWLQRSSTRDPGFRS</sequence>
<evidence type="ECO:0000313" key="1">
    <source>
        <dbReference type="EMBL" id="CAE2193324.1"/>
    </source>
</evidence>
<organism evidence="1">
    <name type="scientific">Guillardia theta</name>
    <name type="common">Cryptophyte</name>
    <name type="synonym">Cryptomonas phi</name>
    <dbReference type="NCBI Taxonomy" id="55529"/>
    <lineage>
        <taxon>Eukaryota</taxon>
        <taxon>Cryptophyceae</taxon>
        <taxon>Pyrenomonadales</taxon>
        <taxon>Geminigeraceae</taxon>
        <taxon>Guillardia</taxon>
    </lineage>
</organism>
<accession>A0A7S4HB47</accession>
<dbReference type="AlphaFoldDB" id="A0A7S4HB47"/>
<name>A0A7S4HB47_GUITH</name>
<protein>
    <submittedName>
        <fullName evidence="1">Uncharacterized protein</fullName>
    </submittedName>
</protein>
<proteinExistence type="predicted"/>
<gene>
    <name evidence="1" type="ORF">GTHE00462_LOCUS2635</name>
</gene>